<dbReference type="PANTHER" id="PTHR48038:SF1">
    <property type="entry name" value="RIBONUCLEOPROTEIN RB97D"/>
    <property type="match status" value="1"/>
</dbReference>
<evidence type="ECO:0000256" key="3">
    <source>
        <dbReference type="SAM" id="MobiDB-lite"/>
    </source>
</evidence>
<dbReference type="Pfam" id="PF00076">
    <property type="entry name" value="RRM_1"/>
    <property type="match status" value="1"/>
</dbReference>
<name>A0ABQ8FN60_9FUNG</name>
<keyword evidence="1" id="KW-0862">Zinc</keyword>
<dbReference type="SUPFAM" id="SSF57756">
    <property type="entry name" value="Retrovirus zinc finger-like domains"/>
    <property type="match status" value="1"/>
</dbReference>
<dbReference type="Pfam" id="PF00098">
    <property type="entry name" value="zf-CCHC"/>
    <property type="match status" value="2"/>
</dbReference>
<dbReference type="Proteomes" id="UP001648503">
    <property type="component" value="Unassembled WGS sequence"/>
</dbReference>
<feature type="region of interest" description="Disordered" evidence="3">
    <location>
        <begin position="25"/>
        <end position="53"/>
    </location>
</feature>
<feature type="compositionally biased region" description="Low complexity" evidence="3">
    <location>
        <begin position="26"/>
        <end position="47"/>
    </location>
</feature>
<keyword evidence="1" id="KW-0479">Metal-binding</keyword>
<gene>
    <name evidence="6" type="ORF">BASA50_001938</name>
</gene>
<accession>A0ABQ8FN60</accession>
<evidence type="ECO:0000313" key="6">
    <source>
        <dbReference type="EMBL" id="KAH6600933.1"/>
    </source>
</evidence>
<feature type="domain" description="CCHC-type" evidence="5">
    <location>
        <begin position="162"/>
        <end position="177"/>
    </location>
</feature>
<dbReference type="PROSITE" id="PS50102">
    <property type="entry name" value="RRM"/>
    <property type="match status" value="1"/>
</dbReference>
<feature type="compositionally biased region" description="Polar residues" evidence="3">
    <location>
        <begin position="459"/>
        <end position="480"/>
    </location>
</feature>
<evidence type="ECO:0000259" key="5">
    <source>
        <dbReference type="PROSITE" id="PS50158"/>
    </source>
</evidence>
<feature type="compositionally biased region" description="Low complexity" evidence="3">
    <location>
        <begin position="223"/>
        <end position="232"/>
    </location>
</feature>
<feature type="region of interest" description="Disordered" evidence="3">
    <location>
        <begin position="404"/>
        <end position="547"/>
    </location>
</feature>
<keyword evidence="1" id="KW-0863">Zinc-finger</keyword>
<dbReference type="InterPro" id="IPR001878">
    <property type="entry name" value="Znf_CCHC"/>
</dbReference>
<evidence type="ECO:0000259" key="4">
    <source>
        <dbReference type="PROSITE" id="PS50102"/>
    </source>
</evidence>
<dbReference type="Gene3D" id="4.10.60.10">
    <property type="entry name" value="Zinc finger, CCHC-type"/>
    <property type="match status" value="1"/>
</dbReference>
<dbReference type="SMART" id="SM00343">
    <property type="entry name" value="ZnF_C2HC"/>
    <property type="match status" value="2"/>
</dbReference>
<proteinExistence type="predicted"/>
<dbReference type="Gene3D" id="3.30.70.330">
    <property type="match status" value="1"/>
</dbReference>
<evidence type="ECO:0000256" key="1">
    <source>
        <dbReference type="PROSITE-ProRule" id="PRU00047"/>
    </source>
</evidence>
<dbReference type="SUPFAM" id="SSF54928">
    <property type="entry name" value="RNA-binding domain, RBD"/>
    <property type="match status" value="1"/>
</dbReference>
<protein>
    <submittedName>
        <fullName evidence="6">Uncharacterized protein</fullName>
    </submittedName>
</protein>
<dbReference type="InterPro" id="IPR012677">
    <property type="entry name" value="Nucleotide-bd_a/b_plait_sf"/>
</dbReference>
<feature type="domain" description="CCHC-type" evidence="5">
    <location>
        <begin position="135"/>
        <end position="150"/>
    </location>
</feature>
<feature type="compositionally biased region" description="Basic and acidic residues" evidence="3">
    <location>
        <begin position="481"/>
        <end position="492"/>
    </location>
</feature>
<feature type="compositionally biased region" description="Polar residues" evidence="3">
    <location>
        <begin position="516"/>
        <end position="525"/>
    </location>
</feature>
<dbReference type="SMART" id="SM00360">
    <property type="entry name" value="RRM"/>
    <property type="match status" value="1"/>
</dbReference>
<dbReference type="InterPro" id="IPR035979">
    <property type="entry name" value="RBD_domain_sf"/>
</dbReference>
<evidence type="ECO:0000256" key="2">
    <source>
        <dbReference type="PROSITE-ProRule" id="PRU00176"/>
    </source>
</evidence>
<dbReference type="EMBL" id="JAFCIX010000024">
    <property type="protein sequence ID" value="KAH6600933.1"/>
    <property type="molecule type" value="Genomic_DNA"/>
</dbReference>
<dbReference type="PROSITE" id="PS50158">
    <property type="entry name" value="ZF_CCHC"/>
    <property type="match status" value="2"/>
</dbReference>
<keyword evidence="7" id="KW-1185">Reference proteome</keyword>
<feature type="compositionally biased region" description="Basic and acidic residues" evidence="3">
    <location>
        <begin position="433"/>
        <end position="457"/>
    </location>
</feature>
<sequence>MYSSEATARARMAAAEAAIPSFIPETQSPATTTQPPLPSSLPTNPAPKTHTTKLPSKVYVGHLPYNVAKRELDDLFLSYGKVISIEIKHGGYAFVQFDNRRDADDAVAALNNHLFDGRRLLVEFSNKRDSVGDSCLLCGNEGHWARDCPDSKEKGVDVKSGKCFKCGSFGHLARFCRGPDTKPVSGSTSLGRMVGHTVRSFTGPPDSPERLRYRSRSKSFAWPPSRSPSRSRSPYRRSRSPSPPSYSYSRHHSDPSWYNESRGYRGSPPRHDPSISNTSSNNSSMNGRPTSSGHGHAIGGMVTAMKDSTYDSHRDHLYMQHSPRSNSRSRQYRYDDDDYYYYQSDYRDYPLPPYHRDPYYPEDCDRKGYAIDDGFTSYDDMRDYYMRMSPRAYKQYMASDASRESGGRYMDSAAESQHSDLRLSGSRGGLDPRFLDRLDVQDSMHQDRRLSEERLGDPRSQTSRLQNSRSQPFRPQNSKLQDQRHQDPRLLDQRLSITRVQGSKPHGLRSLDRGSQHSSDTPSLDTRTRYQHRDMDERLPNIKAHLI</sequence>
<evidence type="ECO:0000313" key="7">
    <source>
        <dbReference type="Proteomes" id="UP001648503"/>
    </source>
</evidence>
<keyword evidence="2" id="KW-0694">RNA-binding</keyword>
<feature type="compositionally biased region" description="Basic and acidic residues" evidence="3">
    <location>
        <begin position="526"/>
        <end position="540"/>
    </location>
</feature>
<comment type="caution">
    <text evidence="6">The sequence shown here is derived from an EMBL/GenBank/DDBJ whole genome shotgun (WGS) entry which is preliminary data.</text>
</comment>
<feature type="compositionally biased region" description="Low complexity" evidence="3">
    <location>
        <begin position="274"/>
        <end position="286"/>
    </location>
</feature>
<dbReference type="PANTHER" id="PTHR48038">
    <property type="entry name" value="RIBONUCLEOPROTEIN RB97D"/>
    <property type="match status" value="1"/>
</dbReference>
<dbReference type="InterPro" id="IPR036875">
    <property type="entry name" value="Znf_CCHC_sf"/>
</dbReference>
<reference evidence="6 7" key="1">
    <citation type="submission" date="2021-02" db="EMBL/GenBank/DDBJ databases">
        <title>Variation within the Batrachochytrium salamandrivorans European outbreak.</title>
        <authorList>
            <person name="Kelly M."/>
            <person name="Pasmans F."/>
            <person name="Shea T.P."/>
            <person name="Munoz J.F."/>
            <person name="Carranza S."/>
            <person name="Cuomo C.A."/>
            <person name="Martel A."/>
        </authorList>
    </citation>
    <scope>NUCLEOTIDE SEQUENCE [LARGE SCALE GENOMIC DNA]</scope>
    <source>
        <strain evidence="6 7">AMFP18/2</strain>
    </source>
</reference>
<feature type="region of interest" description="Disordered" evidence="3">
    <location>
        <begin position="181"/>
        <end position="299"/>
    </location>
</feature>
<feature type="domain" description="RRM" evidence="4">
    <location>
        <begin position="56"/>
        <end position="127"/>
    </location>
</feature>
<organism evidence="6 7">
    <name type="scientific">Batrachochytrium salamandrivorans</name>
    <dbReference type="NCBI Taxonomy" id="1357716"/>
    <lineage>
        <taxon>Eukaryota</taxon>
        <taxon>Fungi</taxon>
        <taxon>Fungi incertae sedis</taxon>
        <taxon>Chytridiomycota</taxon>
        <taxon>Chytridiomycota incertae sedis</taxon>
        <taxon>Chytridiomycetes</taxon>
        <taxon>Rhizophydiales</taxon>
        <taxon>Rhizophydiales incertae sedis</taxon>
        <taxon>Batrachochytrium</taxon>
    </lineage>
</organism>
<dbReference type="InterPro" id="IPR000504">
    <property type="entry name" value="RRM_dom"/>
</dbReference>